<reference evidence="3 4" key="1">
    <citation type="journal article" date="2020" name="Antonie Van Leeuwenhoek">
        <title>Rhodopirellula heiligendammensis sp. nov., Rhodopirellula pilleata sp. nov., and Rhodopirellula solitaria sp. nov. isolated from natural or artificial marine surfaces in Northern Germany and California, USA, and emended description of the genus Rhodopirellula.</title>
        <authorList>
            <person name="Kallscheuer N."/>
            <person name="Wiegand S."/>
            <person name="Jogler M."/>
            <person name="Boedeker C."/>
            <person name="Peeters S.H."/>
            <person name="Rast P."/>
            <person name="Heuer A."/>
            <person name="Jetten M.S.M."/>
            <person name="Rohde M."/>
            <person name="Jogler C."/>
        </authorList>
    </citation>
    <scope>NUCLEOTIDE SEQUENCE [LARGE SCALE GENOMIC DNA]</scope>
    <source>
        <strain evidence="3 4">Poly21</strain>
    </source>
</reference>
<dbReference type="Pfam" id="PF01266">
    <property type="entry name" value="DAO"/>
    <property type="match status" value="1"/>
</dbReference>
<dbReference type="EMBL" id="SJPU01000002">
    <property type="protein sequence ID" value="TWU16164.1"/>
    <property type="molecule type" value="Genomic_DNA"/>
</dbReference>
<dbReference type="RefSeq" id="WP_146407873.1">
    <property type="nucleotide sequence ID" value="NZ_SJPU01000002.1"/>
</dbReference>
<proteinExistence type="predicted"/>
<sequence>MNDTHASSPLSSPATRNNAPVDVIIIGGGVIGCWTAHYLIERGATVRIVERDTIGSGASFGNCGYISPSHVMPLCVPGAVAHTMPQILTGRGAVSMAMRLDPTLWKWMLQFSRQCFDKPKTRAAIARHELLRTSISLYRDFVRDHQLDCQWQDAGLVMVHRGQRTFEEFQKTADELASVYDVHATRLDRDQLLQQEPALRDSVAGGWFFAGDAHLHPGQLMQKLRSRLDAAKCEIVEGTEVTGLNVDGGEITSISTNQGTMRAKQYLIASGAESPRFAKPLGCKIPIIPGKGFSMTFSEVEGAPRVPMIFEDTHVAVTPWGEQFRVGSTMRFAGYDRSVNAARMQRILDDAQSYLHTPLPKTPEAPWAGWRPMVYDDVPCLDRAPKVANAYVAAGHGMVGISAATGTGKLMAQLMVGENPHIDPAPYSLTRF</sequence>
<name>A0A5C6BZ24_9BACT</name>
<evidence type="ECO:0000313" key="3">
    <source>
        <dbReference type="EMBL" id="TWU16164.1"/>
    </source>
</evidence>
<evidence type="ECO:0000256" key="1">
    <source>
        <dbReference type="ARBA" id="ARBA00023002"/>
    </source>
</evidence>
<comment type="caution">
    <text evidence="3">The sequence shown here is derived from an EMBL/GenBank/DDBJ whole genome shotgun (WGS) entry which is preliminary data.</text>
</comment>
<dbReference type="InterPro" id="IPR006076">
    <property type="entry name" value="FAD-dep_OxRdtase"/>
</dbReference>
<dbReference type="OrthoDB" id="9794226at2"/>
<dbReference type="SUPFAM" id="SSF51905">
    <property type="entry name" value="FAD/NAD(P)-binding domain"/>
    <property type="match status" value="1"/>
</dbReference>
<evidence type="ECO:0000313" key="4">
    <source>
        <dbReference type="Proteomes" id="UP000319908"/>
    </source>
</evidence>
<dbReference type="Gene3D" id="3.50.50.60">
    <property type="entry name" value="FAD/NAD(P)-binding domain"/>
    <property type="match status" value="2"/>
</dbReference>
<dbReference type="AlphaFoldDB" id="A0A5C6BZ24"/>
<dbReference type="Proteomes" id="UP000319908">
    <property type="component" value="Unassembled WGS sequence"/>
</dbReference>
<dbReference type="InterPro" id="IPR036188">
    <property type="entry name" value="FAD/NAD-bd_sf"/>
</dbReference>
<accession>A0A5C6BZ24</accession>
<dbReference type="PANTHER" id="PTHR13847:SF289">
    <property type="entry name" value="GLYCINE OXIDASE"/>
    <property type="match status" value="1"/>
</dbReference>
<keyword evidence="1 3" id="KW-0560">Oxidoreductase</keyword>
<keyword evidence="4" id="KW-1185">Reference proteome</keyword>
<protein>
    <submittedName>
        <fullName evidence="3">D-amino acid dehydrogenase small subunit</fullName>
        <ecNumber evidence="3">1.4.99.6</ecNumber>
    </submittedName>
</protein>
<dbReference type="SUPFAM" id="SSF54373">
    <property type="entry name" value="FAD-linked reductases, C-terminal domain"/>
    <property type="match status" value="1"/>
</dbReference>
<evidence type="ECO:0000259" key="2">
    <source>
        <dbReference type="Pfam" id="PF01266"/>
    </source>
</evidence>
<dbReference type="EC" id="1.4.99.6" evidence="3"/>
<dbReference type="GO" id="GO:0016491">
    <property type="term" value="F:oxidoreductase activity"/>
    <property type="evidence" value="ECO:0007669"/>
    <property type="project" value="UniProtKB-KW"/>
</dbReference>
<dbReference type="Gene3D" id="3.30.9.10">
    <property type="entry name" value="D-Amino Acid Oxidase, subunit A, domain 2"/>
    <property type="match status" value="1"/>
</dbReference>
<dbReference type="GO" id="GO:0005737">
    <property type="term" value="C:cytoplasm"/>
    <property type="evidence" value="ECO:0007669"/>
    <property type="project" value="TreeGrafter"/>
</dbReference>
<organism evidence="3 4">
    <name type="scientific">Allorhodopirellula heiligendammensis</name>
    <dbReference type="NCBI Taxonomy" id="2714739"/>
    <lineage>
        <taxon>Bacteria</taxon>
        <taxon>Pseudomonadati</taxon>
        <taxon>Planctomycetota</taxon>
        <taxon>Planctomycetia</taxon>
        <taxon>Pirellulales</taxon>
        <taxon>Pirellulaceae</taxon>
        <taxon>Allorhodopirellula</taxon>
    </lineage>
</organism>
<dbReference type="PANTHER" id="PTHR13847">
    <property type="entry name" value="SARCOSINE DEHYDROGENASE-RELATED"/>
    <property type="match status" value="1"/>
</dbReference>
<feature type="domain" description="FAD dependent oxidoreductase" evidence="2">
    <location>
        <begin position="22"/>
        <end position="414"/>
    </location>
</feature>
<gene>
    <name evidence="3" type="primary">dadA</name>
    <name evidence="3" type="ORF">Poly21_33690</name>
</gene>